<feature type="signal peptide" evidence="6">
    <location>
        <begin position="1"/>
        <end position="20"/>
    </location>
</feature>
<dbReference type="InterPro" id="IPR051178">
    <property type="entry name" value="TfdA_dioxygenase"/>
</dbReference>
<protein>
    <recommendedName>
        <fullName evidence="7">TauD/TfdA-like domain-containing protein</fullName>
    </recommendedName>
</protein>
<gene>
    <name evidence="8" type="ORF">PECAL_5P22080</name>
</gene>
<keyword evidence="4" id="KW-0560">Oxidoreductase</keyword>
<dbReference type="PANTHER" id="PTHR43779:SF3">
    <property type="entry name" value="(3R)-3-[(CARBOXYMETHYL)AMINO]FATTY ACID OXYGENASE_DECARBOXYLASE"/>
    <property type="match status" value="1"/>
</dbReference>
<dbReference type="PANTHER" id="PTHR43779">
    <property type="entry name" value="DIOXYGENASE RV0097-RELATED"/>
    <property type="match status" value="1"/>
</dbReference>
<evidence type="ECO:0000313" key="8">
    <source>
        <dbReference type="EMBL" id="CAH0377681.1"/>
    </source>
</evidence>
<dbReference type="GO" id="GO:0046872">
    <property type="term" value="F:metal ion binding"/>
    <property type="evidence" value="ECO:0007669"/>
    <property type="project" value="UniProtKB-KW"/>
</dbReference>
<dbReference type="Proteomes" id="UP000789595">
    <property type="component" value="Unassembled WGS sequence"/>
</dbReference>
<dbReference type="InterPro" id="IPR003819">
    <property type="entry name" value="TauD/TfdA-like"/>
</dbReference>
<evidence type="ECO:0000256" key="1">
    <source>
        <dbReference type="ARBA" id="ARBA00005896"/>
    </source>
</evidence>
<keyword evidence="6" id="KW-0732">Signal</keyword>
<dbReference type="OrthoDB" id="5818554at2759"/>
<evidence type="ECO:0000256" key="2">
    <source>
        <dbReference type="ARBA" id="ARBA00022723"/>
    </source>
</evidence>
<evidence type="ECO:0000256" key="3">
    <source>
        <dbReference type="ARBA" id="ARBA00022964"/>
    </source>
</evidence>
<name>A0A8J2T063_9STRA</name>
<keyword evidence="9" id="KW-1185">Reference proteome</keyword>
<reference evidence="8" key="1">
    <citation type="submission" date="2021-11" db="EMBL/GenBank/DDBJ databases">
        <authorList>
            <consortium name="Genoscope - CEA"/>
            <person name="William W."/>
        </authorList>
    </citation>
    <scope>NUCLEOTIDE SEQUENCE</scope>
</reference>
<dbReference type="InterPro" id="IPR042098">
    <property type="entry name" value="TauD-like_sf"/>
</dbReference>
<proteinExistence type="inferred from homology"/>
<keyword evidence="3" id="KW-0223">Dioxygenase</keyword>
<evidence type="ECO:0000313" key="9">
    <source>
        <dbReference type="Proteomes" id="UP000789595"/>
    </source>
</evidence>
<comment type="caution">
    <text evidence="8">The sequence shown here is derived from an EMBL/GenBank/DDBJ whole genome shotgun (WGS) entry which is preliminary data.</text>
</comment>
<dbReference type="Gene3D" id="3.60.130.10">
    <property type="entry name" value="Clavaminate synthase-like"/>
    <property type="match status" value="1"/>
</dbReference>
<accession>A0A8J2T063</accession>
<keyword evidence="5" id="KW-0408">Iron</keyword>
<evidence type="ECO:0000256" key="6">
    <source>
        <dbReference type="SAM" id="SignalP"/>
    </source>
</evidence>
<organism evidence="8 9">
    <name type="scientific">Pelagomonas calceolata</name>
    <dbReference type="NCBI Taxonomy" id="35677"/>
    <lineage>
        <taxon>Eukaryota</taxon>
        <taxon>Sar</taxon>
        <taxon>Stramenopiles</taxon>
        <taxon>Ochrophyta</taxon>
        <taxon>Pelagophyceae</taxon>
        <taxon>Pelagomonadales</taxon>
        <taxon>Pelagomonadaceae</taxon>
        <taxon>Pelagomonas</taxon>
    </lineage>
</organism>
<keyword evidence="2" id="KW-0479">Metal-binding</keyword>
<sequence>MMDNLLRVVALASLAPLSAAEKADLYGAAAPATLLPRHRRDWDYCTANLCGGAERLGALLDAGDLRELGPEGADRINDAVRAYGVVVIKGQNLTRAEQVKFTRLLGEPVALAKSFYGKDPEPNQPSILRVTNFWANGTWKGTSHKFGDYWHQDGQFWDAPKPVWKSTSEPKHNMLSIVHAQQVPPRGGETGFVDMRAARATLSAPLLKRAAKAAIHASVREIKDFRGGDEEDFAMFPKVAVHPLLANHYVDSGPLLYVGSPHMKVHGLETPEAGKRLLNMLLAHATSPAFQYFHAWEAGDVVVWDNSQTLHQSMPYDNDGHARREYYRSQARIRPPAVAEL</sequence>
<evidence type="ECO:0000259" key="7">
    <source>
        <dbReference type="Pfam" id="PF02668"/>
    </source>
</evidence>
<dbReference type="GO" id="GO:0051213">
    <property type="term" value="F:dioxygenase activity"/>
    <property type="evidence" value="ECO:0007669"/>
    <property type="project" value="UniProtKB-KW"/>
</dbReference>
<feature type="domain" description="TauD/TfdA-like" evidence="7">
    <location>
        <begin position="60"/>
        <end position="328"/>
    </location>
</feature>
<comment type="similarity">
    <text evidence="1">Belongs to the TfdA dioxygenase family.</text>
</comment>
<evidence type="ECO:0000256" key="4">
    <source>
        <dbReference type="ARBA" id="ARBA00023002"/>
    </source>
</evidence>
<dbReference type="SUPFAM" id="SSF51197">
    <property type="entry name" value="Clavaminate synthase-like"/>
    <property type="match status" value="1"/>
</dbReference>
<dbReference type="Pfam" id="PF02668">
    <property type="entry name" value="TauD"/>
    <property type="match status" value="1"/>
</dbReference>
<evidence type="ECO:0000256" key="5">
    <source>
        <dbReference type="ARBA" id="ARBA00023004"/>
    </source>
</evidence>
<feature type="chain" id="PRO_5035254821" description="TauD/TfdA-like domain-containing protein" evidence="6">
    <location>
        <begin position="21"/>
        <end position="341"/>
    </location>
</feature>
<dbReference type="AlphaFoldDB" id="A0A8J2T063"/>
<dbReference type="EMBL" id="CAKKNE010000005">
    <property type="protein sequence ID" value="CAH0377681.1"/>
    <property type="molecule type" value="Genomic_DNA"/>
</dbReference>